<dbReference type="RefSeq" id="WP_305954886.1">
    <property type="nucleotide sequence ID" value="NZ_UIGI01000001.1"/>
</dbReference>
<feature type="signal peptide" evidence="2">
    <location>
        <begin position="1"/>
        <end position="21"/>
    </location>
</feature>
<dbReference type="PANTHER" id="PTHR43283:SF11">
    <property type="entry name" value="BETA-LACTAMASE-RELATED DOMAIN-CONTAINING PROTEIN"/>
    <property type="match status" value="1"/>
</dbReference>
<sequence length="411" mass="45522">MMQPHCRLAGLSTLLLGFTLAGCGTLSNVAPEAEAPQKAQRVCGASQPRDINQWLPTMVEQQSPAMVVGVIDANGQRHYWHFGVTDSEHQYPVDEHTLFAVGSLSKGMTAEATAVLVAQGRLHWSDTLETLLPPSVPLSDDAKKITLLQLVTHTSGLPRQNMDLPMLTAFIRYLGNGENFYAHLDSDEVVNDLADFSKPHNDEPRYSNLGYAVLDYVLRYQTGRRADQLVQALIFDPLNLRNSSFTPQKLRSYPQRAIGHAGSQPKFVPRGQVVPDWQFHGNMLGAGGLYTDTADLLTFAAAHLDSTGDQTLDKAINDTMQIYYPRNNERRDKEAANIAWVTDTYGEQAITYQVGYIGGYSSYIGIDRVNHFAVVVLQNSFTWQNNLGHSVLRQMLEEKQQAATCRAPTAA</sequence>
<dbReference type="Proteomes" id="UP000255528">
    <property type="component" value="Unassembled WGS sequence"/>
</dbReference>
<proteinExistence type="predicted"/>
<dbReference type="PANTHER" id="PTHR43283">
    <property type="entry name" value="BETA-LACTAMASE-RELATED"/>
    <property type="match status" value="1"/>
</dbReference>
<dbReference type="EC" id="3.4.-.-" evidence="4"/>
<dbReference type="InterPro" id="IPR012338">
    <property type="entry name" value="Beta-lactam/transpept-like"/>
</dbReference>
<organism evidence="4 5">
    <name type="scientific">Buttiauxella agrestis</name>
    <dbReference type="NCBI Taxonomy" id="82977"/>
    <lineage>
        <taxon>Bacteria</taxon>
        <taxon>Pseudomonadati</taxon>
        <taxon>Pseudomonadota</taxon>
        <taxon>Gammaproteobacteria</taxon>
        <taxon>Enterobacterales</taxon>
        <taxon>Enterobacteriaceae</taxon>
        <taxon>Buttiauxella</taxon>
    </lineage>
</organism>
<dbReference type="InterPro" id="IPR001466">
    <property type="entry name" value="Beta-lactam-related"/>
</dbReference>
<dbReference type="GO" id="GO:0004180">
    <property type="term" value="F:carboxypeptidase activity"/>
    <property type="evidence" value="ECO:0007669"/>
    <property type="project" value="UniProtKB-KW"/>
</dbReference>
<evidence type="ECO:0000256" key="2">
    <source>
        <dbReference type="SAM" id="SignalP"/>
    </source>
</evidence>
<dbReference type="InterPro" id="IPR050789">
    <property type="entry name" value="Diverse_Enzym_Activities"/>
</dbReference>
<accession>A0A381C559</accession>
<gene>
    <name evidence="4" type="primary">ampH_1</name>
    <name evidence="4" type="ORF">NCTC12119_01463</name>
</gene>
<keyword evidence="4" id="KW-0121">Carboxypeptidase</keyword>
<dbReference type="Pfam" id="PF00144">
    <property type="entry name" value="Beta-lactamase"/>
    <property type="match status" value="1"/>
</dbReference>
<name>A0A381C559_9ENTR</name>
<keyword evidence="1 4" id="KW-0378">Hydrolase</keyword>
<protein>
    <submittedName>
        <fullName evidence="4">D-alanyl-D-alanine-carboxypeptidase/endopeptidase AmpH</fullName>
        <ecNumber evidence="4">3.4.-.-</ecNumber>
    </submittedName>
</protein>
<dbReference type="Gene3D" id="3.40.710.10">
    <property type="entry name" value="DD-peptidase/beta-lactamase superfamily"/>
    <property type="match status" value="1"/>
</dbReference>
<dbReference type="EMBL" id="UIGI01000001">
    <property type="protein sequence ID" value="SUW62991.1"/>
    <property type="molecule type" value="Genomic_DNA"/>
</dbReference>
<evidence type="ECO:0000259" key="3">
    <source>
        <dbReference type="Pfam" id="PF00144"/>
    </source>
</evidence>
<keyword evidence="4" id="KW-0645">Protease</keyword>
<evidence type="ECO:0000313" key="5">
    <source>
        <dbReference type="Proteomes" id="UP000255528"/>
    </source>
</evidence>
<evidence type="ECO:0000313" key="4">
    <source>
        <dbReference type="EMBL" id="SUW62991.1"/>
    </source>
</evidence>
<feature type="domain" description="Beta-lactamase-related" evidence="3">
    <location>
        <begin position="57"/>
        <end position="383"/>
    </location>
</feature>
<dbReference type="PROSITE" id="PS51257">
    <property type="entry name" value="PROKAR_LIPOPROTEIN"/>
    <property type="match status" value="1"/>
</dbReference>
<feature type="chain" id="PRO_5017053681" evidence="2">
    <location>
        <begin position="22"/>
        <end position="411"/>
    </location>
</feature>
<evidence type="ECO:0000256" key="1">
    <source>
        <dbReference type="ARBA" id="ARBA00022801"/>
    </source>
</evidence>
<dbReference type="AlphaFoldDB" id="A0A381C559"/>
<keyword evidence="2" id="KW-0732">Signal</keyword>
<dbReference type="SUPFAM" id="SSF56601">
    <property type="entry name" value="beta-lactamase/transpeptidase-like"/>
    <property type="match status" value="1"/>
</dbReference>
<reference evidence="4 5" key="1">
    <citation type="submission" date="2018-06" db="EMBL/GenBank/DDBJ databases">
        <authorList>
            <consortium name="Pathogen Informatics"/>
            <person name="Doyle S."/>
        </authorList>
    </citation>
    <scope>NUCLEOTIDE SEQUENCE [LARGE SCALE GENOMIC DNA]</scope>
    <source>
        <strain evidence="4 5">NCTC12119</strain>
    </source>
</reference>